<comment type="subunit">
    <text evidence="10">Monomer and homodimer. Part of the essential Sec protein translocation apparatus which comprises SecA, SecYEG and auxiliary proteins SecDF. Other proteins may also be involved.</text>
</comment>
<evidence type="ECO:0000313" key="15">
    <source>
        <dbReference type="Proteomes" id="UP000007881"/>
    </source>
</evidence>
<dbReference type="SMART" id="SM00958">
    <property type="entry name" value="SecA_PP_bind"/>
    <property type="match status" value="1"/>
</dbReference>
<dbReference type="InterPro" id="IPR001650">
    <property type="entry name" value="Helicase_C-like"/>
</dbReference>
<dbReference type="Pfam" id="PF21090">
    <property type="entry name" value="P-loop_SecA"/>
    <property type="match status" value="1"/>
</dbReference>
<dbReference type="Gene3D" id="3.40.50.300">
    <property type="entry name" value="P-loop containing nucleotide triphosphate hydrolases"/>
    <property type="match status" value="2"/>
</dbReference>
<keyword evidence="3 10" id="KW-0963">Cytoplasm</keyword>
<dbReference type="InterPro" id="IPR014001">
    <property type="entry name" value="Helicase_ATP-bd"/>
</dbReference>
<comment type="catalytic activity">
    <reaction evidence="10">
        <text>ATP + H2O + cellular proteinSide 1 = ADP + phosphate + cellular proteinSide 2.</text>
        <dbReference type="EC" id="7.4.2.8"/>
    </reaction>
</comment>
<dbReference type="GO" id="GO:0006605">
    <property type="term" value="P:protein targeting"/>
    <property type="evidence" value="ECO:0007669"/>
    <property type="project" value="UniProtKB-UniRule"/>
</dbReference>
<evidence type="ECO:0000259" key="12">
    <source>
        <dbReference type="PROSITE" id="PS51194"/>
    </source>
</evidence>
<dbReference type="GO" id="GO:0017038">
    <property type="term" value="P:protein import"/>
    <property type="evidence" value="ECO:0007669"/>
    <property type="project" value="InterPro"/>
</dbReference>
<feature type="domain" description="Helicase C-terminal" evidence="12">
    <location>
        <begin position="493"/>
        <end position="649"/>
    </location>
</feature>
<proteinExistence type="inferred from homology"/>
<comment type="function">
    <text evidence="10">Part of the Sec protein translocase complex. Interacts with the SecYEG preprotein conducting channel. Has a central role in coupling the hydrolysis of ATP to the transfer of proteins into and across the cell membrane, serving as an ATP-driven molecular motor driving the stepwise translocation of polypeptide chains across the membrane.</text>
</comment>
<dbReference type="HOGENOM" id="CLU_005314_3_2_0"/>
<dbReference type="GO" id="GO:0065002">
    <property type="term" value="P:intracellular protein transmembrane transport"/>
    <property type="evidence" value="ECO:0007669"/>
    <property type="project" value="UniProtKB-UniRule"/>
</dbReference>
<dbReference type="SUPFAM" id="SSF81767">
    <property type="entry name" value="Pre-protein crosslinking domain of SecA"/>
    <property type="match status" value="1"/>
</dbReference>
<dbReference type="GO" id="GO:0008564">
    <property type="term" value="F:protein-exporting ATPase activity"/>
    <property type="evidence" value="ECO:0007669"/>
    <property type="project" value="UniProtKB-EC"/>
</dbReference>
<dbReference type="InterPro" id="IPR011130">
    <property type="entry name" value="SecA_preprotein_X-link_dom"/>
</dbReference>
<keyword evidence="7 10" id="KW-1278">Translocase</keyword>
<dbReference type="PANTHER" id="PTHR30612:SF0">
    <property type="entry name" value="CHLOROPLAST PROTEIN-TRANSPORTING ATPASE"/>
    <property type="match status" value="1"/>
</dbReference>
<dbReference type="InterPro" id="IPR014018">
    <property type="entry name" value="SecA_motor_DEAD"/>
</dbReference>
<dbReference type="SMART" id="SM00957">
    <property type="entry name" value="SecA_DEAD"/>
    <property type="match status" value="1"/>
</dbReference>
<dbReference type="InterPro" id="IPR000185">
    <property type="entry name" value="SecA"/>
</dbReference>
<keyword evidence="15" id="KW-1185">Reference proteome</keyword>
<evidence type="ECO:0000256" key="1">
    <source>
        <dbReference type="ARBA" id="ARBA00022448"/>
    </source>
</evidence>
<dbReference type="STRING" id="1142394.PSMK_16510"/>
<accession>I0IEX2</accession>
<evidence type="ECO:0000256" key="4">
    <source>
        <dbReference type="ARBA" id="ARBA00022741"/>
    </source>
</evidence>
<gene>
    <name evidence="10 14" type="primary">secA</name>
    <name evidence="14" type="ordered locus">PSMK_16510</name>
</gene>
<dbReference type="EC" id="7.4.2.8" evidence="10"/>
<organism evidence="14 15">
    <name type="scientific">Phycisphaera mikurensis (strain NBRC 102666 / KCTC 22515 / FYK2301M01)</name>
    <dbReference type="NCBI Taxonomy" id="1142394"/>
    <lineage>
        <taxon>Bacteria</taxon>
        <taxon>Pseudomonadati</taxon>
        <taxon>Planctomycetota</taxon>
        <taxon>Phycisphaerae</taxon>
        <taxon>Phycisphaerales</taxon>
        <taxon>Phycisphaeraceae</taxon>
        <taxon>Phycisphaera</taxon>
    </lineage>
</organism>
<dbReference type="InterPro" id="IPR011115">
    <property type="entry name" value="SecA_DEAD"/>
</dbReference>
<feature type="domain" description="SecA family profile" evidence="13">
    <location>
        <begin position="55"/>
        <end position="649"/>
    </location>
</feature>
<dbReference type="HAMAP" id="MF_01382">
    <property type="entry name" value="SecA"/>
    <property type="match status" value="1"/>
</dbReference>
<evidence type="ECO:0000256" key="6">
    <source>
        <dbReference type="ARBA" id="ARBA00022927"/>
    </source>
</evidence>
<keyword evidence="4 10" id="KW-0547">Nucleotide-binding</keyword>
<evidence type="ECO:0000256" key="5">
    <source>
        <dbReference type="ARBA" id="ARBA00022840"/>
    </source>
</evidence>
<dbReference type="CDD" id="cd18803">
    <property type="entry name" value="SF2_C_secA"/>
    <property type="match status" value="1"/>
</dbReference>
<keyword evidence="2 10" id="KW-1003">Cell membrane</keyword>
<evidence type="ECO:0000259" key="11">
    <source>
        <dbReference type="PROSITE" id="PS51192"/>
    </source>
</evidence>
<dbReference type="PRINTS" id="PR00906">
    <property type="entry name" value="SECA"/>
</dbReference>
<feature type="domain" description="Helicase ATP-binding" evidence="11">
    <location>
        <begin position="141"/>
        <end position="323"/>
    </location>
</feature>
<evidence type="ECO:0000256" key="8">
    <source>
        <dbReference type="ARBA" id="ARBA00023010"/>
    </source>
</evidence>
<evidence type="ECO:0000256" key="7">
    <source>
        <dbReference type="ARBA" id="ARBA00022967"/>
    </source>
</evidence>
<dbReference type="PATRIC" id="fig|1142394.8.peg.1698"/>
<dbReference type="InterPro" id="IPR027417">
    <property type="entry name" value="P-loop_NTPase"/>
</dbReference>
<evidence type="ECO:0000256" key="2">
    <source>
        <dbReference type="ARBA" id="ARBA00022475"/>
    </source>
</evidence>
<dbReference type="PROSITE" id="PS51192">
    <property type="entry name" value="HELICASE_ATP_BIND_1"/>
    <property type="match status" value="1"/>
</dbReference>
<dbReference type="Pfam" id="PF07517">
    <property type="entry name" value="SecA_DEAD"/>
    <property type="match status" value="1"/>
</dbReference>
<sequence length="681" mass="73492">MVAPTPRTVAAGELLGSRSAGSGAADAATRLPSGRWRRLAAPSGPPTPLRGLDAAWDAVVACAVPWVPRRRRCLRRAERVLALAAGLEALPTAELAEQTRAVAERFRLGRDTAADLDLAFAVVREQATRVLGLRAYPVQVAAAIAMERGAIAEVATGEGKTLIATMPAVLAGWRGRGCHVLTANDYLAARDAEKMRPVYEACGLTVASVVDATPQEARTAAYAAGVTYTTNKEAAADFLRDRIVAGRDACLADGLLRELVRGAGLGSGRGVAGVQRGLEHAIVDEADAVLIDEGTTPLIISGEAPSPGREQAHREAVGHADAFSRGRDYRVDERFREVVMTPAGRARVARLAGTSSGIWSGRRRAEELLNQAITARELYLAGRDYVVQDGRVVIVDAFNGRLMPDRSWSDGLHQAVEAKERLALSPPRETLARISFQRFFRHYRHLSGMTGTAREERRELWKTYRCPVVALPTHRRPQRRDQGIRITRSRDSRIAEVVRDTQEKRSVGRPVLIGTRSVAESERLSEGLEAAGIPHRVLNAVRHGEEAAVVAGAGEVGRVTLATNMAGRGTDIALGEGVAELGGLHVIVCGMNDARRVDRQLFGRAARQGEPGSAVMVCSLQDGLPVQHAPRVVRATLGRLFPRGVLRLAQRRAQNRARSQRAGVLKRDRWLAESLGFAGIE</sequence>
<dbReference type="PROSITE" id="PS51194">
    <property type="entry name" value="HELICASE_CTER"/>
    <property type="match status" value="1"/>
</dbReference>
<reference evidence="14 15" key="1">
    <citation type="submission" date="2012-02" db="EMBL/GenBank/DDBJ databases">
        <title>Complete genome sequence of Phycisphaera mikurensis NBRC 102666.</title>
        <authorList>
            <person name="Ankai A."/>
            <person name="Hosoyama A."/>
            <person name="Terui Y."/>
            <person name="Sekine M."/>
            <person name="Fukai R."/>
            <person name="Kato Y."/>
            <person name="Nakamura S."/>
            <person name="Yamada-Narita S."/>
            <person name="Kawakoshi A."/>
            <person name="Fukunaga Y."/>
            <person name="Yamazaki S."/>
            <person name="Fujita N."/>
        </authorList>
    </citation>
    <scope>NUCLEOTIDE SEQUENCE [LARGE SCALE GENOMIC DNA]</scope>
    <source>
        <strain evidence="15">NBRC 102666 / KCTC 22515 / FYK2301M01</strain>
    </source>
</reference>
<feature type="binding site" evidence="10">
    <location>
        <begin position="157"/>
        <end position="161"/>
    </location>
    <ligand>
        <name>ATP</name>
        <dbReference type="ChEBI" id="CHEBI:30616"/>
    </ligand>
</feature>
<keyword evidence="5 10" id="KW-0067">ATP-binding</keyword>
<dbReference type="GO" id="GO:0031522">
    <property type="term" value="C:cell envelope Sec protein transport complex"/>
    <property type="evidence" value="ECO:0007669"/>
    <property type="project" value="TreeGrafter"/>
</dbReference>
<protein>
    <recommendedName>
        <fullName evidence="10">Protein translocase subunit SecA</fullName>
        <ecNumber evidence="10">7.4.2.8</ecNumber>
    </recommendedName>
</protein>
<dbReference type="PROSITE" id="PS51196">
    <property type="entry name" value="SECA_MOTOR_DEAD"/>
    <property type="match status" value="1"/>
</dbReference>
<dbReference type="PANTHER" id="PTHR30612">
    <property type="entry name" value="SECA INNER MEMBRANE COMPONENT OF SEC PROTEIN SECRETION SYSTEM"/>
    <property type="match status" value="1"/>
</dbReference>
<evidence type="ECO:0000256" key="9">
    <source>
        <dbReference type="ARBA" id="ARBA00023136"/>
    </source>
</evidence>
<name>I0IEX2_PHYMF</name>
<dbReference type="Pfam" id="PF01043">
    <property type="entry name" value="SecA_PP_bind"/>
    <property type="match status" value="1"/>
</dbReference>
<dbReference type="GO" id="GO:0043952">
    <property type="term" value="P:protein transport by the Sec complex"/>
    <property type="evidence" value="ECO:0007669"/>
    <property type="project" value="TreeGrafter"/>
</dbReference>
<dbReference type="InterPro" id="IPR036670">
    <property type="entry name" value="SecA_X-link_sf"/>
</dbReference>
<dbReference type="SUPFAM" id="SSF52540">
    <property type="entry name" value="P-loop containing nucleoside triphosphate hydrolases"/>
    <property type="match status" value="2"/>
</dbReference>
<dbReference type="Proteomes" id="UP000007881">
    <property type="component" value="Chromosome"/>
</dbReference>
<keyword evidence="9 10" id="KW-0472">Membrane</keyword>
<evidence type="ECO:0000256" key="3">
    <source>
        <dbReference type="ARBA" id="ARBA00022490"/>
    </source>
</evidence>
<evidence type="ECO:0000313" key="14">
    <source>
        <dbReference type="EMBL" id="BAM03810.1"/>
    </source>
</evidence>
<dbReference type="GO" id="GO:0005829">
    <property type="term" value="C:cytosol"/>
    <property type="evidence" value="ECO:0007669"/>
    <property type="project" value="TreeGrafter"/>
</dbReference>
<keyword evidence="1 10" id="KW-0813">Transport</keyword>
<feature type="binding site" evidence="10">
    <location>
        <position position="139"/>
    </location>
    <ligand>
        <name>ATP</name>
        <dbReference type="ChEBI" id="CHEBI:30616"/>
    </ligand>
</feature>
<keyword evidence="10" id="KW-0997">Cell inner membrane</keyword>
<dbReference type="eggNOG" id="COG0653">
    <property type="taxonomic scope" value="Bacteria"/>
</dbReference>
<comment type="similarity">
    <text evidence="10">Belongs to the SecA family.</text>
</comment>
<dbReference type="KEGG" id="phm:PSMK_16510"/>
<feature type="binding site" evidence="10">
    <location>
        <position position="571"/>
    </location>
    <ligand>
        <name>ATP</name>
        <dbReference type="ChEBI" id="CHEBI:30616"/>
    </ligand>
</feature>
<dbReference type="Gene3D" id="3.90.1440.10">
    <property type="entry name" value="SecA, preprotein cross-linking domain"/>
    <property type="match status" value="1"/>
</dbReference>
<keyword evidence="6 10" id="KW-0653">Protein transport</keyword>
<dbReference type="GO" id="GO:0005524">
    <property type="term" value="F:ATP binding"/>
    <property type="evidence" value="ECO:0007669"/>
    <property type="project" value="UniProtKB-UniRule"/>
</dbReference>
<dbReference type="CDD" id="cd17928">
    <property type="entry name" value="DEXDc_SecA"/>
    <property type="match status" value="1"/>
</dbReference>
<dbReference type="EMBL" id="AP012338">
    <property type="protein sequence ID" value="BAM03810.1"/>
    <property type="molecule type" value="Genomic_DNA"/>
</dbReference>
<evidence type="ECO:0000259" key="13">
    <source>
        <dbReference type="PROSITE" id="PS51196"/>
    </source>
</evidence>
<evidence type="ECO:0000256" key="10">
    <source>
        <dbReference type="HAMAP-Rule" id="MF_01382"/>
    </source>
</evidence>
<dbReference type="GO" id="GO:0005886">
    <property type="term" value="C:plasma membrane"/>
    <property type="evidence" value="ECO:0007669"/>
    <property type="project" value="UniProtKB-SubCell"/>
</dbReference>
<dbReference type="FunFam" id="3.40.50.300:FF:000429">
    <property type="entry name" value="Preprotein translocase subunit SecA"/>
    <property type="match status" value="1"/>
</dbReference>
<keyword evidence="8 10" id="KW-0811">Translocation</keyword>
<dbReference type="InterPro" id="IPR044722">
    <property type="entry name" value="SecA_SF2_C"/>
</dbReference>
<comment type="subcellular location">
    <subcellularLocation>
        <location evidence="10">Cell inner membrane</location>
        <topology evidence="10">Peripheral membrane protein</topology>
        <orientation evidence="10">Cytoplasmic side</orientation>
    </subcellularLocation>
    <subcellularLocation>
        <location evidence="10">Cytoplasm</location>
    </subcellularLocation>
    <text evidence="10">Distribution is 50-50.</text>
</comment>
<dbReference type="AlphaFoldDB" id="I0IEX2"/>